<dbReference type="SUPFAM" id="SSF51735">
    <property type="entry name" value="NAD(P)-binding Rossmann-fold domains"/>
    <property type="match status" value="1"/>
</dbReference>
<name>A0A1F4S8C0_UNCSA</name>
<dbReference type="InterPro" id="IPR036291">
    <property type="entry name" value="NAD(P)-bd_dom_sf"/>
</dbReference>
<protein>
    <recommendedName>
        <fullName evidence="2">NAD-dependent epimerase/dehydratase domain-containing protein</fullName>
    </recommendedName>
</protein>
<gene>
    <name evidence="3" type="ORF">A2290_03610</name>
</gene>
<accession>A0A1F4S8C0</accession>
<feature type="domain" description="NAD-dependent epimerase/dehydratase" evidence="2">
    <location>
        <begin position="3"/>
        <end position="229"/>
    </location>
</feature>
<dbReference type="PANTHER" id="PTHR43000">
    <property type="entry name" value="DTDP-D-GLUCOSE 4,6-DEHYDRATASE-RELATED"/>
    <property type="match status" value="1"/>
</dbReference>
<evidence type="ECO:0000313" key="4">
    <source>
        <dbReference type="Proteomes" id="UP000177905"/>
    </source>
</evidence>
<sequence length="308" mass="34690">MKIMVTGGSGFIGSHLVDKLFLSGHEVVIFDKDDPIYKSKAIYIKGNILDLGRLIDATQGIDVIYHLAAEANVDIILKNPVYSTQVNTIGTINVLEAARKNKCKRVIFASTDWVYGGTKDLNVDEKTSLYPPSPDHIYMAGKIASEMYLANYQKLYGVDSTVMRFGIPFGPRARAATVTYIFLSKAFNLEPITIHGSGEQFRQFIYVEDLAEGCVSCLHNNARNEIFNLNGPEKVSVKRIAETIKKLLPEKEVKINFLDAREGDFKGRLVDSSKALNLLNWKPKHSYEEAMKKYIPWFKENILCLNQK</sequence>
<comment type="similarity">
    <text evidence="1">Belongs to the NAD(P)-dependent epimerase/dehydratase family.</text>
</comment>
<evidence type="ECO:0000259" key="2">
    <source>
        <dbReference type="Pfam" id="PF01370"/>
    </source>
</evidence>
<dbReference type="Pfam" id="PF01370">
    <property type="entry name" value="Epimerase"/>
    <property type="match status" value="1"/>
</dbReference>
<reference evidence="3 4" key="1">
    <citation type="journal article" date="2016" name="Nat. Commun.">
        <title>Thousands of microbial genomes shed light on interconnected biogeochemical processes in an aquifer system.</title>
        <authorList>
            <person name="Anantharaman K."/>
            <person name="Brown C.T."/>
            <person name="Hug L.A."/>
            <person name="Sharon I."/>
            <person name="Castelle C.J."/>
            <person name="Probst A.J."/>
            <person name="Thomas B.C."/>
            <person name="Singh A."/>
            <person name="Wilkins M.J."/>
            <person name="Karaoz U."/>
            <person name="Brodie E.L."/>
            <person name="Williams K.H."/>
            <person name="Hubbard S.S."/>
            <person name="Banfield J.F."/>
        </authorList>
    </citation>
    <scope>NUCLEOTIDE SEQUENCE [LARGE SCALE GENOMIC DNA]</scope>
</reference>
<dbReference type="EMBL" id="MEUA01000005">
    <property type="protein sequence ID" value="OGC16670.1"/>
    <property type="molecule type" value="Genomic_DNA"/>
</dbReference>
<dbReference type="InterPro" id="IPR001509">
    <property type="entry name" value="Epimerase_deHydtase"/>
</dbReference>
<comment type="caution">
    <text evidence="3">The sequence shown here is derived from an EMBL/GenBank/DDBJ whole genome shotgun (WGS) entry which is preliminary data.</text>
</comment>
<evidence type="ECO:0000313" key="3">
    <source>
        <dbReference type="EMBL" id="OGC16670.1"/>
    </source>
</evidence>
<dbReference type="Gene3D" id="3.40.50.720">
    <property type="entry name" value="NAD(P)-binding Rossmann-like Domain"/>
    <property type="match status" value="1"/>
</dbReference>
<dbReference type="Proteomes" id="UP000177905">
    <property type="component" value="Unassembled WGS sequence"/>
</dbReference>
<organism evidence="3 4">
    <name type="scientific">candidate division WOR-1 bacterium RIFOXYB2_FULL_36_35</name>
    <dbReference type="NCBI Taxonomy" id="1802578"/>
    <lineage>
        <taxon>Bacteria</taxon>
        <taxon>Bacillati</taxon>
        <taxon>Saganbacteria</taxon>
    </lineage>
</organism>
<evidence type="ECO:0000256" key="1">
    <source>
        <dbReference type="ARBA" id="ARBA00007637"/>
    </source>
</evidence>
<proteinExistence type="inferred from homology"/>
<dbReference type="AlphaFoldDB" id="A0A1F4S8C0"/>